<evidence type="ECO:0000313" key="3">
    <source>
        <dbReference type="Proteomes" id="UP000285013"/>
    </source>
</evidence>
<sequence length="89" mass="10764">MRSTEERREKIMKKISHETKKTIPWDETAHTVRWMPEFVWIITGISSNFSFSFLLLLLYKEYIRKKNALFVLTKVLNNSNLFFIFLLFS</sequence>
<name>A0A415NE82_9BACE</name>
<organism evidence="2 3">
    <name type="scientific">Bacteroides intestinalis</name>
    <dbReference type="NCBI Taxonomy" id="329854"/>
    <lineage>
        <taxon>Bacteria</taxon>
        <taxon>Pseudomonadati</taxon>
        <taxon>Bacteroidota</taxon>
        <taxon>Bacteroidia</taxon>
        <taxon>Bacteroidales</taxon>
        <taxon>Bacteroidaceae</taxon>
        <taxon>Bacteroides</taxon>
    </lineage>
</organism>
<dbReference type="AlphaFoldDB" id="A0A415NE82"/>
<dbReference type="Proteomes" id="UP000285013">
    <property type="component" value="Unassembled WGS sequence"/>
</dbReference>
<feature type="transmembrane region" description="Helical" evidence="1">
    <location>
        <begin position="68"/>
        <end position="88"/>
    </location>
</feature>
<comment type="caution">
    <text evidence="2">The sequence shown here is derived from an EMBL/GenBank/DDBJ whole genome shotgun (WGS) entry which is preliminary data.</text>
</comment>
<gene>
    <name evidence="2" type="ORF">DWZ95_02750</name>
</gene>
<keyword evidence="1" id="KW-0812">Transmembrane</keyword>
<keyword evidence="1" id="KW-0472">Membrane</keyword>
<accession>A0A415NE82</accession>
<dbReference type="EMBL" id="QRPE01000002">
    <property type="protein sequence ID" value="RHL95767.1"/>
    <property type="molecule type" value="Genomic_DNA"/>
</dbReference>
<protein>
    <submittedName>
        <fullName evidence="2">Uncharacterized protein</fullName>
    </submittedName>
</protein>
<keyword evidence="1" id="KW-1133">Transmembrane helix</keyword>
<evidence type="ECO:0000313" key="2">
    <source>
        <dbReference type="EMBL" id="RHL95767.1"/>
    </source>
</evidence>
<proteinExistence type="predicted"/>
<reference evidence="2 3" key="1">
    <citation type="submission" date="2018-08" db="EMBL/GenBank/DDBJ databases">
        <title>A genome reference for cultivated species of the human gut microbiota.</title>
        <authorList>
            <person name="Zou Y."/>
            <person name="Xue W."/>
            <person name="Luo G."/>
        </authorList>
    </citation>
    <scope>NUCLEOTIDE SEQUENCE [LARGE SCALE GENOMIC DNA]</scope>
    <source>
        <strain evidence="2 3">AF36-16BH</strain>
    </source>
</reference>
<evidence type="ECO:0000256" key="1">
    <source>
        <dbReference type="SAM" id="Phobius"/>
    </source>
</evidence>
<feature type="transmembrane region" description="Helical" evidence="1">
    <location>
        <begin position="38"/>
        <end position="59"/>
    </location>
</feature>